<gene>
    <name evidence="1" type="ORF">SAMN02745129_2817</name>
</gene>
<reference evidence="1 2" key="1">
    <citation type="submission" date="2016-11" db="EMBL/GenBank/DDBJ databases">
        <authorList>
            <person name="Jaros S."/>
            <person name="Januszkiewicz K."/>
            <person name="Wedrychowicz H."/>
        </authorList>
    </citation>
    <scope>NUCLEOTIDE SEQUENCE [LARGE SCALE GENOMIC DNA]</scope>
    <source>
        <strain evidence="1 2">DSM 16917</strain>
    </source>
</reference>
<dbReference type="AlphaFoldDB" id="A0A1M5VJS2"/>
<keyword evidence="2" id="KW-1185">Reference proteome</keyword>
<keyword evidence="1" id="KW-0808">Transferase</keyword>
<dbReference type="GO" id="GO:0016740">
    <property type="term" value="F:transferase activity"/>
    <property type="evidence" value="ECO:0007669"/>
    <property type="project" value="UniProtKB-KW"/>
</dbReference>
<sequence>MVTVIDRKSLATHCKNFAENLVDTDSVAAEACQRYIFEVGHNSLFSRRRYPGKDRAKVTAGTPLPLLCRSLALKYEYVNPDLALHFVNLASSINPNLHFLENLSERIRCRENSTSSLVRIDKEDGLVTLVLNSFVSSDRDPFPSYVAGTVRRFIESGHRKVNILFSLDNRNGKHETSLSKCVNKLYKHLTKGDEEKITVLNEDVFVGSKDVSKCIELLKKSNTNLVVTFTGPIGCEPLSNVLFESYPIVLCQTNSRFIPFKSKFDLVFLNHADNLKKLPFLDSAVYMPFKGATPDKKFNMSKSDIGAESTVIVSALSRDRIGLQLKKKPEILREIVSFISENNVVWHILGQSSLYECYSIDERLDHLISARKIVCMEYVDDFQEYLSACDIFLNVPYAPGGGIGSRWAIENGLPVVGLQDSTDASRWLAGNFSPVNVADLFERIKKLIVNDEERTKLNKLQKELVESFFSDESMAEFSQYISSAKKRFSERQGKAKILSSTECSSRKEPFQSIGRNTKGTLVVDDVLVKWDFTSASDRLIVTFGTADKDAIISRDTKADPDLDPWGYKFVRKYGDNVLSFASIGRANWYRSPKYLDFIKGAAPVINSYGEILGYGMSMGAFGVSSFANIIEYSRVLLYYPISTLNSDLAPFETRYQFARSLDWKGPCSDGAASELNGYIIYDPFHYMDACHAKRYKGLTRLRANFLGHGFADLMNKDGSVKNTFQQFYDQSLSEQSFAATIKVRRRIAKYYNTMLSGQNRHLSQRRTEVVKNTRNLNRPLIRLDNRSMKVNQSSDKQERTLILHVGAHKTGTTTIQRSLEAEAGSLKKKGVAFIPFYEYHGKYSLRDFFKSGCSGSKEWERRFTNIKNPVTVISAEEISLYSKSELIKVQKYFTALGYNIETHYFIREPISWKQSDCKQIVRSGTGFLDQSYNKSLKQRYLDIPKKLDSVFGLENVRFHIFEEAIKNGLMSYFVNNCMLNSSVSIRELRQNESLSDTALKFANWNNEVSKKGSNRSMLFSEIINSIPGDTTKILFGVTQSECDDVNKGLEYIESRIGRFTYKRITPVSVDGKSLISLEQQDVLSLLSHTNEKLLELDEKIPLIRELAKQAESKGEISKAIEILELAKLIRPNGPFILQKLSKLKSNN</sequence>
<proteinExistence type="predicted"/>
<dbReference type="SUPFAM" id="SSF53756">
    <property type="entry name" value="UDP-Glycosyltransferase/glycogen phosphorylase"/>
    <property type="match status" value="1"/>
</dbReference>
<protein>
    <submittedName>
        <fullName evidence="1">Glycosyltransferase involved in cell wall bisynthesis</fullName>
    </submittedName>
</protein>
<evidence type="ECO:0000313" key="2">
    <source>
        <dbReference type="Proteomes" id="UP000184268"/>
    </source>
</evidence>
<dbReference type="RefSeq" id="WP_143165683.1">
    <property type="nucleotide sequence ID" value="NZ_FQXG01000004.1"/>
</dbReference>
<dbReference type="Gene3D" id="3.40.50.2000">
    <property type="entry name" value="Glycogen Phosphorylase B"/>
    <property type="match status" value="1"/>
</dbReference>
<dbReference type="STRING" id="299255.SAMN02745129_2817"/>
<dbReference type="Proteomes" id="UP000184268">
    <property type="component" value="Unassembled WGS sequence"/>
</dbReference>
<name>A0A1M5VJS2_9GAMM</name>
<dbReference type="EMBL" id="FQXG01000004">
    <property type="protein sequence ID" value="SHH75481.1"/>
    <property type="molecule type" value="Genomic_DNA"/>
</dbReference>
<dbReference type="OrthoDB" id="3760425at2"/>
<organism evidence="1 2">
    <name type="scientific">Ferrimonas marina</name>
    <dbReference type="NCBI Taxonomy" id="299255"/>
    <lineage>
        <taxon>Bacteria</taxon>
        <taxon>Pseudomonadati</taxon>
        <taxon>Pseudomonadota</taxon>
        <taxon>Gammaproteobacteria</taxon>
        <taxon>Alteromonadales</taxon>
        <taxon>Ferrimonadaceae</taxon>
        <taxon>Ferrimonas</taxon>
    </lineage>
</organism>
<evidence type="ECO:0000313" key="1">
    <source>
        <dbReference type="EMBL" id="SHH75481.1"/>
    </source>
</evidence>
<accession>A0A1M5VJS2</accession>